<evidence type="ECO:0000256" key="6">
    <source>
        <dbReference type="ARBA" id="ARBA00022691"/>
    </source>
</evidence>
<dbReference type="SUPFAM" id="SSF53790">
    <property type="entry name" value="Tetrapyrrole methylase"/>
    <property type="match status" value="1"/>
</dbReference>
<evidence type="ECO:0000256" key="3">
    <source>
        <dbReference type="ARBA" id="ARBA00022573"/>
    </source>
</evidence>
<dbReference type="Gene3D" id="3.30.950.10">
    <property type="entry name" value="Methyltransferase, Cobalt-precorrin-4 Transmethylase, Domain 2"/>
    <property type="match status" value="1"/>
</dbReference>
<dbReference type="PIRSF" id="PIRSF036427">
    <property type="entry name" value="Precrrn-2_mtase"/>
    <property type="match status" value="1"/>
</dbReference>
<dbReference type="HOGENOM" id="CLU_076014_2_1_11"/>
<protein>
    <submittedName>
        <fullName evidence="9">Precorrin-2 C20-methyltransferase</fullName>
    </submittedName>
</protein>
<evidence type="ECO:0000259" key="8">
    <source>
        <dbReference type="Pfam" id="PF00590"/>
    </source>
</evidence>
<proteinExistence type="inferred from homology"/>
<name>C7M3A2_ACIFD</name>
<dbReference type="PANTHER" id="PTHR43467">
    <property type="entry name" value="COBALT-PRECORRIN-2 C(20)-METHYLTRANSFERASE"/>
    <property type="match status" value="1"/>
</dbReference>
<evidence type="ECO:0000256" key="1">
    <source>
        <dbReference type="ARBA" id="ARBA00004953"/>
    </source>
</evidence>
<dbReference type="STRING" id="525909.Afer_0535"/>
<dbReference type="GO" id="GO:0030788">
    <property type="term" value="F:precorrin-2 C20-methyltransferase activity"/>
    <property type="evidence" value="ECO:0007669"/>
    <property type="project" value="InterPro"/>
</dbReference>
<dbReference type="GO" id="GO:0009236">
    <property type="term" value="P:cobalamin biosynthetic process"/>
    <property type="evidence" value="ECO:0007669"/>
    <property type="project" value="UniProtKB-UniRule"/>
</dbReference>
<dbReference type="UniPathway" id="UPA00148"/>
<comment type="pathway">
    <text evidence="1">Cofactor biosynthesis; adenosylcobalamin biosynthesis.</text>
</comment>
<dbReference type="InterPro" id="IPR000878">
    <property type="entry name" value="4pyrrol_Mease"/>
</dbReference>
<dbReference type="InterPro" id="IPR014776">
    <property type="entry name" value="4pyrrole_Mease_sub2"/>
</dbReference>
<dbReference type="Pfam" id="PF00590">
    <property type="entry name" value="TP_methylase"/>
    <property type="match status" value="1"/>
</dbReference>
<feature type="domain" description="Tetrapyrrole methylase" evidence="8">
    <location>
        <begin position="7"/>
        <end position="216"/>
    </location>
</feature>
<keyword evidence="3" id="KW-0169">Cobalamin biosynthesis</keyword>
<comment type="similarity">
    <text evidence="2 7">Belongs to the precorrin methyltransferase family.</text>
</comment>
<evidence type="ECO:0000256" key="5">
    <source>
        <dbReference type="ARBA" id="ARBA00022679"/>
    </source>
</evidence>
<dbReference type="EMBL" id="CP001631">
    <property type="protein sequence ID" value="ACU53496.1"/>
    <property type="molecule type" value="Genomic_DNA"/>
</dbReference>
<dbReference type="Proteomes" id="UP000000771">
    <property type="component" value="Chromosome"/>
</dbReference>
<dbReference type="eggNOG" id="COG2243">
    <property type="taxonomic scope" value="Bacteria"/>
</dbReference>
<dbReference type="PANTHER" id="PTHR43467:SF2">
    <property type="entry name" value="COBALT-PRECORRIN-2 C(20)-METHYLTRANSFERASE"/>
    <property type="match status" value="1"/>
</dbReference>
<evidence type="ECO:0000256" key="4">
    <source>
        <dbReference type="ARBA" id="ARBA00022603"/>
    </source>
</evidence>
<dbReference type="KEGG" id="afo:Afer_0535"/>
<organism evidence="9 10">
    <name type="scientific">Acidimicrobium ferrooxidans (strain DSM 10331 / JCM 15462 / NBRC 103882 / ICP)</name>
    <dbReference type="NCBI Taxonomy" id="525909"/>
    <lineage>
        <taxon>Bacteria</taxon>
        <taxon>Bacillati</taxon>
        <taxon>Actinomycetota</taxon>
        <taxon>Acidimicrobiia</taxon>
        <taxon>Acidimicrobiales</taxon>
        <taxon>Acidimicrobiaceae</taxon>
        <taxon>Acidimicrobium</taxon>
    </lineage>
</organism>
<dbReference type="RefSeq" id="WP_015797991.1">
    <property type="nucleotide sequence ID" value="NC_013124.1"/>
</dbReference>
<keyword evidence="4 9" id="KW-0489">Methyltransferase</keyword>
<dbReference type="OrthoDB" id="9804789at2"/>
<dbReference type="InterPro" id="IPR035996">
    <property type="entry name" value="4pyrrol_Methylase_sf"/>
</dbReference>
<gene>
    <name evidence="9" type="ordered locus">Afer_0535</name>
</gene>
<sequence length="240" mass="25166">MVTAQGRLIGVGVGPGDPDLVTVRAVRTLERARLVLAPTLDAASPGRAERICREAAPSARIERVVMPMTSDAEASSRRRASAAEVAPLVVAALEVGGDVAWVTLGDPGIYSTFWLLVDAVHALAPDVLVEVVPGVVAFSALAAAAGVELLDDADHLVLATGRTRTEVVDAALADPDSALVLYKPGRQVQRVREAVASSDRRAVVGWLLGTPEAEIRPLAEAPDEVPYLTTVLVAPRRPRA</sequence>
<dbReference type="InterPro" id="IPR014777">
    <property type="entry name" value="4pyrrole_Mease_sub1"/>
</dbReference>
<dbReference type="GO" id="GO:0032259">
    <property type="term" value="P:methylation"/>
    <property type="evidence" value="ECO:0007669"/>
    <property type="project" value="UniProtKB-KW"/>
</dbReference>
<evidence type="ECO:0000256" key="7">
    <source>
        <dbReference type="PIRNR" id="PIRNR036427"/>
    </source>
</evidence>
<keyword evidence="6" id="KW-0949">S-adenosyl-L-methionine</keyword>
<dbReference type="InterPro" id="IPR012382">
    <property type="entry name" value="CobI/CbiL"/>
</dbReference>
<dbReference type="Gene3D" id="3.40.1010.10">
    <property type="entry name" value="Cobalt-precorrin-4 Transmethylase, Domain 1"/>
    <property type="match status" value="1"/>
</dbReference>
<keyword evidence="5 9" id="KW-0808">Transferase</keyword>
<keyword evidence="10" id="KW-1185">Reference proteome</keyword>
<dbReference type="InterPro" id="IPR006364">
    <property type="entry name" value="CobI/CbiL/CobIJ_dom"/>
</dbReference>
<evidence type="ECO:0000313" key="10">
    <source>
        <dbReference type="Proteomes" id="UP000000771"/>
    </source>
</evidence>
<dbReference type="NCBIfam" id="TIGR01467">
    <property type="entry name" value="cobI_cbiL"/>
    <property type="match status" value="1"/>
</dbReference>
<evidence type="ECO:0000313" key="9">
    <source>
        <dbReference type="EMBL" id="ACU53496.1"/>
    </source>
</evidence>
<accession>C7M3A2</accession>
<dbReference type="CDD" id="cd11645">
    <property type="entry name" value="Precorrin_2_C20_MT"/>
    <property type="match status" value="1"/>
</dbReference>
<evidence type="ECO:0000256" key="2">
    <source>
        <dbReference type="ARBA" id="ARBA00005879"/>
    </source>
</evidence>
<dbReference type="AlphaFoldDB" id="C7M3A2"/>
<reference evidence="9 10" key="1">
    <citation type="journal article" date="2009" name="Stand. Genomic Sci.">
        <title>Complete genome sequence of Acidimicrobium ferrooxidans type strain (ICP).</title>
        <authorList>
            <person name="Clum A."/>
            <person name="Nolan M."/>
            <person name="Lang E."/>
            <person name="Glavina Del Rio T."/>
            <person name="Tice H."/>
            <person name="Copeland A."/>
            <person name="Cheng J.F."/>
            <person name="Lucas S."/>
            <person name="Chen F."/>
            <person name="Bruce D."/>
            <person name="Goodwin L."/>
            <person name="Pitluck S."/>
            <person name="Ivanova N."/>
            <person name="Mavrommatis K."/>
            <person name="Mikhailova N."/>
            <person name="Pati A."/>
            <person name="Chen A."/>
            <person name="Palaniappan K."/>
            <person name="Goker M."/>
            <person name="Spring S."/>
            <person name="Land M."/>
            <person name="Hauser L."/>
            <person name="Chang Y.J."/>
            <person name="Jeffries C.C."/>
            <person name="Chain P."/>
            <person name="Bristow J."/>
            <person name="Eisen J.A."/>
            <person name="Markowitz V."/>
            <person name="Hugenholtz P."/>
            <person name="Kyrpides N.C."/>
            <person name="Klenk H.P."/>
            <person name="Lapidus A."/>
        </authorList>
    </citation>
    <scope>NUCLEOTIDE SEQUENCE [LARGE SCALE GENOMIC DNA]</scope>
    <source>
        <strain evidence="10">DSM 10331 / JCM 15462 / NBRC 103882 / ICP</strain>
    </source>
</reference>